<reference evidence="5" key="1">
    <citation type="journal article" date="2020" name="Nat. Commun.">
        <title>Large-scale genome sequencing of mycorrhizal fungi provides insights into the early evolution of symbiotic traits.</title>
        <authorList>
            <person name="Miyauchi S."/>
            <person name="Kiss E."/>
            <person name="Kuo A."/>
            <person name="Drula E."/>
            <person name="Kohler A."/>
            <person name="Sanchez-Garcia M."/>
            <person name="Morin E."/>
            <person name="Andreopoulos B."/>
            <person name="Barry K.W."/>
            <person name="Bonito G."/>
            <person name="Buee M."/>
            <person name="Carver A."/>
            <person name="Chen C."/>
            <person name="Cichocki N."/>
            <person name="Clum A."/>
            <person name="Culley D."/>
            <person name="Crous P.W."/>
            <person name="Fauchery L."/>
            <person name="Girlanda M."/>
            <person name="Hayes R.D."/>
            <person name="Keri Z."/>
            <person name="LaButti K."/>
            <person name="Lipzen A."/>
            <person name="Lombard V."/>
            <person name="Magnuson J."/>
            <person name="Maillard F."/>
            <person name="Murat C."/>
            <person name="Nolan M."/>
            <person name="Ohm R.A."/>
            <person name="Pangilinan J."/>
            <person name="Pereira M.F."/>
            <person name="Perotto S."/>
            <person name="Peter M."/>
            <person name="Pfister S."/>
            <person name="Riley R."/>
            <person name="Sitrit Y."/>
            <person name="Stielow J.B."/>
            <person name="Szollosi G."/>
            <person name="Zifcakova L."/>
            <person name="Stursova M."/>
            <person name="Spatafora J.W."/>
            <person name="Tedersoo L."/>
            <person name="Vaario L.M."/>
            <person name="Yamada A."/>
            <person name="Yan M."/>
            <person name="Wang P."/>
            <person name="Xu J."/>
            <person name="Bruns T."/>
            <person name="Baldrian P."/>
            <person name="Vilgalys R."/>
            <person name="Dunand C."/>
            <person name="Henrissat B."/>
            <person name="Grigoriev I.V."/>
            <person name="Hibbett D."/>
            <person name="Nagy L.G."/>
            <person name="Martin F.M."/>
        </authorList>
    </citation>
    <scope>NUCLEOTIDE SEQUENCE</scope>
    <source>
        <strain evidence="5">UH-Tt-Lm1</strain>
    </source>
</reference>
<feature type="region of interest" description="Disordered" evidence="3">
    <location>
        <begin position="358"/>
        <end position="416"/>
    </location>
</feature>
<evidence type="ECO:0000256" key="2">
    <source>
        <dbReference type="PROSITE-ProRule" id="PRU00317"/>
    </source>
</evidence>
<feature type="region of interest" description="Disordered" evidence="3">
    <location>
        <begin position="138"/>
        <end position="192"/>
    </location>
</feature>
<feature type="compositionally biased region" description="Polar residues" evidence="3">
    <location>
        <begin position="376"/>
        <end position="394"/>
    </location>
</feature>
<feature type="compositionally biased region" description="Polar residues" evidence="3">
    <location>
        <begin position="150"/>
        <end position="168"/>
    </location>
</feature>
<dbReference type="AlphaFoldDB" id="A0A9P6HH77"/>
<feature type="repeat" description="Pumilio" evidence="2">
    <location>
        <begin position="779"/>
        <end position="814"/>
    </location>
</feature>
<evidence type="ECO:0000259" key="4">
    <source>
        <dbReference type="PROSITE" id="PS50303"/>
    </source>
</evidence>
<dbReference type="GO" id="GO:0005737">
    <property type="term" value="C:cytoplasm"/>
    <property type="evidence" value="ECO:0007669"/>
    <property type="project" value="TreeGrafter"/>
</dbReference>
<protein>
    <submittedName>
        <fullName evidence="5">ARM repeat-containing protein</fullName>
    </submittedName>
</protein>
<organism evidence="5 6">
    <name type="scientific">Thelephora terrestris</name>
    <dbReference type="NCBI Taxonomy" id="56493"/>
    <lineage>
        <taxon>Eukaryota</taxon>
        <taxon>Fungi</taxon>
        <taxon>Dikarya</taxon>
        <taxon>Basidiomycota</taxon>
        <taxon>Agaricomycotina</taxon>
        <taxon>Agaricomycetes</taxon>
        <taxon>Thelephorales</taxon>
        <taxon>Thelephoraceae</taxon>
        <taxon>Thelephora</taxon>
    </lineage>
</organism>
<feature type="repeat" description="Pumilio" evidence="2">
    <location>
        <begin position="707"/>
        <end position="742"/>
    </location>
</feature>
<reference evidence="5" key="2">
    <citation type="submission" date="2020-11" db="EMBL/GenBank/DDBJ databases">
        <authorList>
            <consortium name="DOE Joint Genome Institute"/>
            <person name="Kuo A."/>
            <person name="Miyauchi S."/>
            <person name="Kiss E."/>
            <person name="Drula E."/>
            <person name="Kohler A."/>
            <person name="Sanchez-Garcia M."/>
            <person name="Andreopoulos B."/>
            <person name="Barry K.W."/>
            <person name="Bonito G."/>
            <person name="Buee M."/>
            <person name="Carver A."/>
            <person name="Chen C."/>
            <person name="Cichocki N."/>
            <person name="Clum A."/>
            <person name="Culley D."/>
            <person name="Crous P.W."/>
            <person name="Fauchery L."/>
            <person name="Girlanda M."/>
            <person name="Hayes R."/>
            <person name="Keri Z."/>
            <person name="Labutti K."/>
            <person name="Lipzen A."/>
            <person name="Lombard V."/>
            <person name="Magnuson J."/>
            <person name="Maillard F."/>
            <person name="Morin E."/>
            <person name="Murat C."/>
            <person name="Nolan M."/>
            <person name="Ohm R."/>
            <person name="Pangilinan J."/>
            <person name="Pereira M."/>
            <person name="Perotto S."/>
            <person name="Peter M."/>
            <person name="Riley R."/>
            <person name="Sitrit Y."/>
            <person name="Stielow B."/>
            <person name="Szollosi G."/>
            <person name="Zifcakova L."/>
            <person name="Stursova M."/>
            <person name="Spatafora J.W."/>
            <person name="Tedersoo L."/>
            <person name="Vaario L.-M."/>
            <person name="Yamada A."/>
            <person name="Yan M."/>
            <person name="Wang P."/>
            <person name="Xu J."/>
            <person name="Bruns T."/>
            <person name="Baldrian P."/>
            <person name="Vilgalys R."/>
            <person name="Henrissat B."/>
            <person name="Grigoriev I.V."/>
            <person name="Hibbett D."/>
            <person name="Nagy L.G."/>
            <person name="Martin F.M."/>
        </authorList>
    </citation>
    <scope>NUCLEOTIDE SEQUENCE</scope>
    <source>
        <strain evidence="5">UH-Tt-Lm1</strain>
    </source>
</reference>
<feature type="compositionally biased region" description="Low complexity" evidence="3">
    <location>
        <begin position="364"/>
        <end position="375"/>
    </location>
</feature>
<dbReference type="GO" id="GO:0003729">
    <property type="term" value="F:mRNA binding"/>
    <property type="evidence" value="ECO:0007669"/>
    <property type="project" value="TreeGrafter"/>
</dbReference>
<dbReference type="Proteomes" id="UP000736335">
    <property type="component" value="Unassembled WGS sequence"/>
</dbReference>
<feature type="repeat" description="Pumilio" evidence="2">
    <location>
        <begin position="671"/>
        <end position="706"/>
    </location>
</feature>
<dbReference type="FunFam" id="1.25.10.10:FF:000237">
    <property type="entry name" value="Pumilio homolog 9"/>
    <property type="match status" value="1"/>
</dbReference>
<dbReference type="InterPro" id="IPR033712">
    <property type="entry name" value="Pumilio_RNA-bd"/>
</dbReference>
<accession>A0A9P6HH77</accession>
<feature type="repeat" description="Pumilio" evidence="2">
    <location>
        <begin position="554"/>
        <end position="589"/>
    </location>
</feature>
<keyword evidence="1" id="KW-0677">Repeat</keyword>
<feature type="compositionally biased region" description="Polar residues" evidence="3">
    <location>
        <begin position="406"/>
        <end position="416"/>
    </location>
</feature>
<feature type="domain" description="PUM-HD" evidence="4">
    <location>
        <begin position="533"/>
        <end position="878"/>
    </location>
</feature>
<dbReference type="EMBL" id="WIUZ02000005">
    <property type="protein sequence ID" value="KAF9787007.1"/>
    <property type="molecule type" value="Genomic_DNA"/>
</dbReference>
<keyword evidence="6" id="KW-1185">Reference proteome</keyword>
<dbReference type="PANTHER" id="PTHR12537">
    <property type="entry name" value="RNA BINDING PROTEIN PUMILIO-RELATED"/>
    <property type="match status" value="1"/>
</dbReference>
<dbReference type="GO" id="GO:0010608">
    <property type="term" value="P:post-transcriptional regulation of gene expression"/>
    <property type="evidence" value="ECO:0007669"/>
    <property type="project" value="TreeGrafter"/>
</dbReference>
<feature type="region of interest" description="Disordered" evidence="3">
    <location>
        <begin position="1"/>
        <end position="22"/>
    </location>
</feature>
<sequence>MDSSTSPTISHPTDEKRKQSPPAFLDLADFAGRLGSNMTEATARVELKRMEHERQRALHRKLFEDQMRALEQQQAQELLSLPADSLLSGSSSLQHLAASAPTTPPRVTAMLNGEISPMIGNSNLRSSTLDVDTLSRAVGSAVSDKRKSVTYASSVNRSPDLQAPSSGQAYGRVARSMPASRRTSASEHDEELAGHLQGLSLIGERNRASPHPEQRSISRPVSGNFSAEHILQHNHAVNAGMMLDEQLDMEMHNAIQHLPTSDDDKFTPSHYVKLSTSSAALDLAPLSQNSRSREKSSEWPQFSPSRGVDTLHRADRRVTTPSLNLANDLSLANKLNSVSSTTTPLLPQHQQTLAYLQAPGSRRGSPPGLSDGLSSINAPRSVPTTPNPALSHTPSHLMKAPGTPLSAESQGLSGRLSSAGTHPIGDLGGGDLRPSLSRISSQFDGSSLSFNGLQANNLDDGLRQQYVVDPVYNINDDLGDDQYGYGLDSNPRLNNGIGNSGGSTALYHHNGTRYGLGLSGRVASADTKMNGLHGPKHKRGDVDLNRFAGTRLEDLIGEIASLCKDQHGCRYLQKKLEEGVPEHRDVIFHETFAHFADLMTDPFGNYLCQKLLEYASDEQRNLICDSVASDLVNISLNMHGTRAVQKMIDFLANGRQSNPHCAAQIHSIIVALSLHVVVLIKDLNGNHVIQKCLNKLAPDDNQFIYNAVAANCVEVATHRHGCCVLQRCIDHASDHQRVQLVNEITYNALTLVQDPYGNYVVQYILDLNDNRFSDAVIRQFTGNVCALSVQKFSSNVIEKCIRVAEHGTRKLLIGEMLNRTRLEKLLRDSYGNYCVQTALDYADANQRAMLVEGIRPVLPLIRNTPYGKRIQNKLQREQLDNFGSNSTHYNHQAALLNMGLGAQGISLPGRGLPQSHSLADVYNSQGGIYSLPSTQSLHSQSLHSLPSSIDGYVLQNNSSHNHSLGHNGASGFSNGGFSSANSFPNIGLASTLGDPYSRSNFGGYGL</sequence>
<feature type="compositionally biased region" description="Polar residues" evidence="3">
    <location>
        <begin position="1"/>
        <end position="11"/>
    </location>
</feature>
<evidence type="ECO:0000256" key="3">
    <source>
        <dbReference type="SAM" id="MobiDB-lite"/>
    </source>
</evidence>
<name>A0A9P6HH77_9AGAM</name>
<comment type="caution">
    <text evidence="5">The sequence shown here is derived from an EMBL/GenBank/DDBJ whole genome shotgun (WGS) entry which is preliminary data.</text>
</comment>
<feature type="repeat" description="Pumilio" evidence="2">
    <location>
        <begin position="743"/>
        <end position="778"/>
    </location>
</feature>
<evidence type="ECO:0000313" key="6">
    <source>
        <dbReference type="Proteomes" id="UP000736335"/>
    </source>
</evidence>
<feature type="region of interest" description="Disordered" evidence="3">
    <location>
        <begin position="284"/>
        <end position="315"/>
    </location>
</feature>
<dbReference type="Pfam" id="PF00806">
    <property type="entry name" value="PUF"/>
    <property type="match status" value="8"/>
</dbReference>
<dbReference type="OrthoDB" id="668540at2759"/>
<dbReference type="PANTHER" id="PTHR12537:SF13">
    <property type="entry name" value="PUMILIO HOMOLOGY DOMAIN FAMILY MEMBER 4"/>
    <property type="match status" value="1"/>
</dbReference>
<dbReference type="InterPro" id="IPR033133">
    <property type="entry name" value="PUM-HD"/>
</dbReference>
<evidence type="ECO:0000256" key="1">
    <source>
        <dbReference type="ARBA" id="ARBA00022737"/>
    </source>
</evidence>
<dbReference type="PROSITE" id="PS50302">
    <property type="entry name" value="PUM"/>
    <property type="match status" value="7"/>
</dbReference>
<dbReference type="CDD" id="cd07920">
    <property type="entry name" value="Pumilio"/>
    <property type="match status" value="1"/>
</dbReference>
<dbReference type="SUPFAM" id="SSF48371">
    <property type="entry name" value="ARM repeat"/>
    <property type="match status" value="1"/>
</dbReference>
<feature type="repeat" description="Pumilio" evidence="2">
    <location>
        <begin position="815"/>
        <end position="852"/>
    </location>
</feature>
<dbReference type="PROSITE" id="PS50303">
    <property type="entry name" value="PUM_HD"/>
    <property type="match status" value="1"/>
</dbReference>
<gene>
    <name evidence="5" type="ORF">BJ322DRAFT_693009</name>
</gene>
<dbReference type="Gene3D" id="1.25.10.10">
    <property type="entry name" value="Leucine-rich Repeat Variant"/>
    <property type="match status" value="1"/>
</dbReference>
<dbReference type="InterPro" id="IPR011989">
    <property type="entry name" value="ARM-like"/>
</dbReference>
<dbReference type="InterPro" id="IPR016024">
    <property type="entry name" value="ARM-type_fold"/>
</dbReference>
<proteinExistence type="predicted"/>
<dbReference type="InterPro" id="IPR001313">
    <property type="entry name" value="Pumilio_RNA-bd_rpt"/>
</dbReference>
<feature type="repeat" description="Pumilio" evidence="2">
    <location>
        <begin position="590"/>
        <end position="625"/>
    </location>
</feature>
<evidence type="ECO:0000313" key="5">
    <source>
        <dbReference type="EMBL" id="KAF9787007.1"/>
    </source>
</evidence>
<dbReference type="SMART" id="SM00025">
    <property type="entry name" value="Pumilio"/>
    <property type="match status" value="8"/>
</dbReference>